<comment type="caution">
    <text evidence="1">The sequence shown here is derived from an EMBL/GenBank/DDBJ whole genome shotgun (WGS) entry which is preliminary data.</text>
</comment>
<feature type="non-terminal residue" evidence="1">
    <location>
        <position position="1"/>
    </location>
</feature>
<evidence type="ECO:0000313" key="1">
    <source>
        <dbReference type="EMBL" id="GAI06144.1"/>
    </source>
</evidence>
<dbReference type="EMBL" id="BARV01011295">
    <property type="protein sequence ID" value="GAI06144.1"/>
    <property type="molecule type" value="Genomic_DNA"/>
</dbReference>
<name>X1MIE9_9ZZZZ</name>
<proteinExistence type="predicted"/>
<reference evidence="1" key="1">
    <citation type="journal article" date="2014" name="Front. Microbiol.">
        <title>High frequency of phylogenetically diverse reductive dehalogenase-homologous genes in deep subseafloor sedimentary metagenomes.</title>
        <authorList>
            <person name="Kawai M."/>
            <person name="Futagami T."/>
            <person name="Toyoda A."/>
            <person name="Takaki Y."/>
            <person name="Nishi S."/>
            <person name="Hori S."/>
            <person name="Arai W."/>
            <person name="Tsubouchi T."/>
            <person name="Morono Y."/>
            <person name="Uchiyama I."/>
            <person name="Ito T."/>
            <person name="Fujiyama A."/>
            <person name="Inagaki F."/>
            <person name="Takami H."/>
        </authorList>
    </citation>
    <scope>NUCLEOTIDE SEQUENCE</scope>
    <source>
        <strain evidence="1">Expedition CK06-06</strain>
    </source>
</reference>
<accession>X1MIE9</accession>
<dbReference type="AlphaFoldDB" id="X1MIE9"/>
<protein>
    <submittedName>
        <fullName evidence="1">Uncharacterized protein</fullName>
    </submittedName>
</protein>
<organism evidence="1">
    <name type="scientific">marine sediment metagenome</name>
    <dbReference type="NCBI Taxonomy" id="412755"/>
    <lineage>
        <taxon>unclassified sequences</taxon>
        <taxon>metagenomes</taxon>
        <taxon>ecological metagenomes</taxon>
    </lineage>
</organism>
<sequence length="93" mass="10328">GAEVVSGFKGTIDYYVWKGIACARAWPRSPGRRRAPAVEAAWLAFSWAASNWNELSPEVRQAYEDLATGTYMTARDIFTKSFINGAFLYLEGA</sequence>
<gene>
    <name evidence="1" type="ORF">S06H3_21488</name>
</gene>